<organism evidence="1 2">
    <name type="scientific">Entomophthora muscae</name>
    <dbReference type="NCBI Taxonomy" id="34485"/>
    <lineage>
        <taxon>Eukaryota</taxon>
        <taxon>Fungi</taxon>
        <taxon>Fungi incertae sedis</taxon>
        <taxon>Zoopagomycota</taxon>
        <taxon>Entomophthoromycotina</taxon>
        <taxon>Entomophthoromycetes</taxon>
        <taxon>Entomophthorales</taxon>
        <taxon>Entomophthoraceae</taxon>
        <taxon>Entomophthora</taxon>
    </lineage>
</organism>
<keyword evidence="2" id="KW-1185">Reference proteome</keyword>
<sequence>MTNPLTKFKPIPPSRESGYLTISPNPSYPKPPITNLASIHLGHFKFRPNPAEKVFLEPDRPKKLRWRPNIYTKAPNNSAKTYVHRIIY</sequence>
<gene>
    <name evidence="1" type="ORF">DSO57_1032326</name>
</gene>
<protein>
    <submittedName>
        <fullName evidence="1">Uncharacterized protein</fullName>
    </submittedName>
</protein>
<name>A0ACC2SD75_9FUNG</name>
<comment type="caution">
    <text evidence="1">The sequence shown here is derived from an EMBL/GenBank/DDBJ whole genome shotgun (WGS) entry which is preliminary data.</text>
</comment>
<dbReference type="Proteomes" id="UP001165960">
    <property type="component" value="Unassembled WGS sequence"/>
</dbReference>
<dbReference type="EMBL" id="QTSX02005212">
    <property type="protein sequence ID" value="KAJ9060289.1"/>
    <property type="molecule type" value="Genomic_DNA"/>
</dbReference>
<accession>A0ACC2SD75</accession>
<evidence type="ECO:0000313" key="1">
    <source>
        <dbReference type="EMBL" id="KAJ9060289.1"/>
    </source>
</evidence>
<reference evidence="1" key="1">
    <citation type="submission" date="2022-04" db="EMBL/GenBank/DDBJ databases">
        <title>Genome of the entomopathogenic fungus Entomophthora muscae.</title>
        <authorList>
            <person name="Elya C."/>
            <person name="Lovett B.R."/>
            <person name="Lee E."/>
            <person name="Macias A.M."/>
            <person name="Hajek A.E."/>
            <person name="De Bivort B.L."/>
            <person name="Kasson M.T."/>
            <person name="De Fine Licht H.H."/>
            <person name="Stajich J.E."/>
        </authorList>
    </citation>
    <scope>NUCLEOTIDE SEQUENCE</scope>
    <source>
        <strain evidence="1">Berkeley</strain>
    </source>
</reference>
<proteinExistence type="predicted"/>
<evidence type="ECO:0000313" key="2">
    <source>
        <dbReference type="Proteomes" id="UP001165960"/>
    </source>
</evidence>